<keyword evidence="7" id="KW-1133">Transmembrane helix</keyword>
<keyword evidence="2 7" id="KW-0285">Flavoprotein</keyword>
<gene>
    <name evidence="9" type="ORF">LbFV_ORF97</name>
</gene>
<name>A0A1S5YDE5_9VIRU</name>
<dbReference type="InterPro" id="IPR036774">
    <property type="entry name" value="ERV/ALR_sulphydryl_oxid_sf"/>
</dbReference>
<keyword evidence="3 7" id="KW-0274">FAD</keyword>
<protein>
    <recommendedName>
        <fullName evidence="7">Sulfhydryl oxidase</fullName>
        <ecNumber evidence="7">1.8.3.2</ecNumber>
    </recommendedName>
</protein>
<comment type="cofactor">
    <cofactor evidence="1 7">
        <name>FAD</name>
        <dbReference type="ChEBI" id="CHEBI:57692"/>
    </cofactor>
</comment>
<dbReference type="InterPro" id="IPR017905">
    <property type="entry name" value="ERV/ALR_sulphydryl_oxidase"/>
</dbReference>
<comment type="caution">
    <text evidence="7">Lacks conserved residue(s) required for the propagation of feature annotation.</text>
</comment>
<dbReference type="EC" id="1.8.3.2" evidence="7"/>
<evidence type="ECO:0000256" key="2">
    <source>
        <dbReference type="ARBA" id="ARBA00022630"/>
    </source>
</evidence>
<reference evidence="9 10" key="1">
    <citation type="journal article" date="2016" name="Genome Biol. Evol.">
        <title>Genome Sequencing of the Behavior Manipulating Virus LbFV Reveals a Possible New Virus Family.</title>
        <authorList>
            <person name="Lepetit D."/>
            <person name="Gillet B."/>
            <person name="Hughes S."/>
            <person name="Kraaijeveld K."/>
            <person name="Varaldi J."/>
        </authorList>
    </citation>
    <scope>NUCLEOTIDE SEQUENCE [LARGE SCALE GENOMIC DNA]</scope>
    <source>
        <strain evidence="9">Valence Gotheron</strain>
    </source>
</reference>
<evidence type="ECO:0000259" key="8">
    <source>
        <dbReference type="PROSITE" id="PS51324"/>
    </source>
</evidence>
<dbReference type="GO" id="GO:0016972">
    <property type="term" value="F:thiol oxidase activity"/>
    <property type="evidence" value="ECO:0007669"/>
    <property type="project" value="UniProtKB-EC"/>
</dbReference>
<dbReference type="Gene3D" id="1.20.120.310">
    <property type="entry name" value="ERV/ALR sulfhydryl oxidase domain"/>
    <property type="match status" value="1"/>
</dbReference>
<dbReference type="Proteomes" id="UP000203066">
    <property type="component" value="Segment"/>
</dbReference>
<dbReference type="PROSITE" id="PS51324">
    <property type="entry name" value="ERV_ALR"/>
    <property type="match status" value="1"/>
</dbReference>
<evidence type="ECO:0000256" key="4">
    <source>
        <dbReference type="ARBA" id="ARBA00023002"/>
    </source>
</evidence>
<keyword evidence="7" id="KW-0472">Membrane</keyword>
<keyword evidence="10" id="KW-1185">Reference proteome</keyword>
<keyword evidence="7" id="KW-0812">Transmembrane</keyword>
<proteinExistence type="predicted"/>
<evidence type="ECO:0000256" key="1">
    <source>
        <dbReference type="ARBA" id="ARBA00001974"/>
    </source>
</evidence>
<evidence type="ECO:0000256" key="7">
    <source>
        <dbReference type="RuleBase" id="RU371123"/>
    </source>
</evidence>
<evidence type="ECO:0000256" key="6">
    <source>
        <dbReference type="ARBA" id="ARBA00048864"/>
    </source>
</evidence>
<accession>A0A1S5YDE5</accession>
<keyword evidence="5" id="KW-1015">Disulfide bond</keyword>
<evidence type="ECO:0000256" key="5">
    <source>
        <dbReference type="ARBA" id="ARBA00023157"/>
    </source>
</evidence>
<sequence>MSDIIPFNNLNYYSLKKSPNISEEYFKLLDTNPIICVFFSLYITIYNISIRIQKNIHFPPFISIFLLFTETVALYTNKIIFFESNVSNVKNFFHDLLTSTKIEKIYKKKDDEDVESYKYMLNKNLEQHFNENLINFLNFFNIKTVFTEKISIENLIPWPTKCSAHLWMLIHILNDSEEINNNEFFRERYIPILLNLDKFIMCSNCAHHYKENLKLIESSLFNGDEIDEIFIKLHSTISIEKFFEEHLNYKSEKINIIRHYFAYKEKIIQRNHLFLYFFKKIQNIIKKRNN</sequence>
<evidence type="ECO:0000313" key="10">
    <source>
        <dbReference type="Proteomes" id="UP000203066"/>
    </source>
</evidence>
<organism evidence="9 10">
    <name type="scientific">Leptopilina boulardi filamentous virus</name>
    <dbReference type="NCBI Taxonomy" id="552509"/>
    <lineage>
        <taxon>Viruses</taxon>
        <taxon>Viruses incertae sedis</taxon>
        <taxon>Naldaviricetes</taxon>
        <taxon>Lefavirales</taxon>
        <taxon>Filamentoviridae</taxon>
        <taxon>Alphafilamentovirus</taxon>
        <taxon>Alphafilamentovirus leboulardi</taxon>
    </lineage>
</organism>
<evidence type="ECO:0000313" key="9">
    <source>
        <dbReference type="EMBL" id="AQQ80017.1"/>
    </source>
</evidence>
<feature type="transmembrane region" description="Helical" evidence="7">
    <location>
        <begin position="31"/>
        <end position="49"/>
    </location>
</feature>
<dbReference type="KEGG" id="vg:31050574"/>
<comment type="catalytic activity">
    <reaction evidence="6 7">
        <text>2 R'C(R)SH + O2 = R'C(R)S-S(R)CR' + H2O2</text>
        <dbReference type="Rhea" id="RHEA:17357"/>
        <dbReference type="ChEBI" id="CHEBI:15379"/>
        <dbReference type="ChEBI" id="CHEBI:16240"/>
        <dbReference type="ChEBI" id="CHEBI:16520"/>
        <dbReference type="ChEBI" id="CHEBI:17412"/>
        <dbReference type="EC" id="1.8.3.2"/>
    </reaction>
</comment>
<dbReference type="EMBL" id="KY009685">
    <property type="protein sequence ID" value="AQQ80017.1"/>
    <property type="molecule type" value="Genomic_DNA"/>
</dbReference>
<feature type="transmembrane region" description="Helical" evidence="7">
    <location>
        <begin position="61"/>
        <end position="82"/>
    </location>
</feature>
<keyword evidence="4 7" id="KW-0560">Oxidoreductase</keyword>
<dbReference type="RefSeq" id="YP_009345701.1">
    <property type="nucleotide sequence ID" value="NC_033778.1"/>
</dbReference>
<dbReference type="GeneID" id="31050574"/>
<evidence type="ECO:0000256" key="3">
    <source>
        <dbReference type="ARBA" id="ARBA00022827"/>
    </source>
</evidence>
<dbReference type="SUPFAM" id="SSF69000">
    <property type="entry name" value="FAD-dependent thiol oxidase"/>
    <property type="match status" value="1"/>
</dbReference>
<feature type="domain" description="ERV/ALR sulfhydryl oxidase" evidence="8">
    <location>
        <begin position="155"/>
        <end position="260"/>
    </location>
</feature>